<dbReference type="Proteomes" id="UP000252015">
    <property type="component" value="Unassembled WGS sequence"/>
</dbReference>
<reference evidence="4 5" key="1">
    <citation type="submission" date="2018-05" db="EMBL/GenBank/DDBJ databases">
        <authorList>
            <consortium name="IHU Genomes"/>
        </authorList>
    </citation>
    <scope>NUCLEOTIDE SEQUENCE [LARGE SCALE GENOMIC DNA]</scope>
    <source>
        <strain evidence="4 5">P7336</strain>
    </source>
</reference>
<evidence type="ECO:0000256" key="1">
    <source>
        <dbReference type="ARBA" id="ARBA00006484"/>
    </source>
</evidence>
<dbReference type="RefSeq" id="WP_113963868.1">
    <property type="nucleotide sequence ID" value="NZ_UEGW01000001.1"/>
</dbReference>
<evidence type="ECO:0000313" key="5">
    <source>
        <dbReference type="Proteomes" id="UP000252015"/>
    </source>
</evidence>
<comment type="similarity">
    <text evidence="1 3">Belongs to the short-chain dehydrogenases/reductases (SDR) family.</text>
</comment>
<dbReference type="GO" id="GO:0016491">
    <property type="term" value="F:oxidoreductase activity"/>
    <property type="evidence" value="ECO:0007669"/>
    <property type="project" value="UniProtKB-KW"/>
</dbReference>
<name>A0A375YZT8_MYCSH</name>
<evidence type="ECO:0000256" key="3">
    <source>
        <dbReference type="RuleBase" id="RU000363"/>
    </source>
</evidence>
<dbReference type="PANTHER" id="PTHR44196:SF1">
    <property type="entry name" value="DEHYDROGENASE_REDUCTASE SDR FAMILY MEMBER 7B"/>
    <property type="match status" value="1"/>
</dbReference>
<dbReference type="PRINTS" id="PR00080">
    <property type="entry name" value="SDRFAMILY"/>
</dbReference>
<dbReference type="PRINTS" id="PR00081">
    <property type="entry name" value="GDHRDH"/>
</dbReference>
<dbReference type="CDD" id="cd05233">
    <property type="entry name" value="SDR_c"/>
    <property type="match status" value="1"/>
</dbReference>
<dbReference type="AlphaFoldDB" id="A0A375YZT8"/>
<keyword evidence="5" id="KW-1185">Reference proteome</keyword>
<dbReference type="NCBIfam" id="NF005878">
    <property type="entry name" value="PRK07825.1"/>
    <property type="match status" value="1"/>
</dbReference>
<dbReference type="STRING" id="29313.BHQ16_02415"/>
<dbReference type="EMBL" id="UEGW01000001">
    <property type="protein sequence ID" value="SRX94376.1"/>
    <property type="molecule type" value="Genomic_DNA"/>
</dbReference>
<evidence type="ECO:0000313" key="4">
    <source>
        <dbReference type="EMBL" id="SRX94376.1"/>
    </source>
</evidence>
<dbReference type="PANTHER" id="PTHR44196">
    <property type="entry name" value="DEHYDROGENASE/REDUCTASE SDR FAMILY MEMBER 7B"/>
    <property type="match status" value="1"/>
</dbReference>
<gene>
    <name evidence="4" type="ORF">MSP7336_02630</name>
</gene>
<sequence>MASESRTNLRGRTVAVTGGARGIGRASAAAFSAVGARVAIGDLDAELAQKVATEIGGATGSEVVGLWLDVTDPGSFEHFFDQAEAALGPVDVLLNNAGIMPTGLFFDEDPAVTDRIIDINLRGVIAGSRLAMQRFVPRGNGVIINVASLAGVRGFPAVATYCATKHAVLGFSEALEAEVREHGVSVVVVLPGVVRTELSAGASLPTWMERLSTVDPDDVAIAILAAMRRGKFRVTVPGRLGVLLLLMSLMPMKLRRWADRIAGTGRAYVQADPVLRESYRHRIFGGGE</sequence>
<accession>A0A375YZT8</accession>
<keyword evidence="2" id="KW-0560">Oxidoreductase</keyword>
<dbReference type="Pfam" id="PF00106">
    <property type="entry name" value="adh_short"/>
    <property type="match status" value="1"/>
</dbReference>
<protein>
    <submittedName>
        <fullName evidence="4">Short chain dehydrogenase [Nocardia brasiliensis ATCC]</fullName>
    </submittedName>
</protein>
<dbReference type="InterPro" id="IPR002347">
    <property type="entry name" value="SDR_fam"/>
</dbReference>
<dbReference type="InterPro" id="IPR036291">
    <property type="entry name" value="NAD(P)-bd_dom_sf"/>
</dbReference>
<dbReference type="SUPFAM" id="SSF51735">
    <property type="entry name" value="NAD(P)-binding Rossmann-fold domains"/>
    <property type="match status" value="1"/>
</dbReference>
<dbReference type="GO" id="GO:0016020">
    <property type="term" value="C:membrane"/>
    <property type="evidence" value="ECO:0007669"/>
    <property type="project" value="TreeGrafter"/>
</dbReference>
<proteinExistence type="inferred from homology"/>
<organism evidence="4 5">
    <name type="scientific">Mycobacterium shimoidei</name>
    <dbReference type="NCBI Taxonomy" id="29313"/>
    <lineage>
        <taxon>Bacteria</taxon>
        <taxon>Bacillati</taxon>
        <taxon>Actinomycetota</taxon>
        <taxon>Actinomycetes</taxon>
        <taxon>Mycobacteriales</taxon>
        <taxon>Mycobacteriaceae</taxon>
        <taxon>Mycobacterium</taxon>
    </lineage>
</organism>
<evidence type="ECO:0000256" key="2">
    <source>
        <dbReference type="ARBA" id="ARBA00023002"/>
    </source>
</evidence>
<dbReference type="Gene3D" id="3.40.50.720">
    <property type="entry name" value="NAD(P)-binding Rossmann-like Domain"/>
    <property type="match status" value="1"/>
</dbReference>